<feature type="non-terminal residue" evidence="1">
    <location>
        <position position="1"/>
    </location>
</feature>
<gene>
    <name evidence="1" type="ORF">PCOR1329_LOCUS74049</name>
</gene>
<reference evidence="1" key="1">
    <citation type="submission" date="2023-10" db="EMBL/GenBank/DDBJ databases">
        <authorList>
            <person name="Chen Y."/>
            <person name="Shah S."/>
            <person name="Dougan E. K."/>
            <person name="Thang M."/>
            <person name="Chan C."/>
        </authorList>
    </citation>
    <scope>NUCLEOTIDE SEQUENCE [LARGE SCALE GENOMIC DNA]</scope>
</reference>
<proteinExistence type="predicted"/>
<organism evidence="1 2">
    <name type="scientific">Prorocentrum cordatum</name>
    <dbReference type="NCBI Taxonomy" id="2364126"/>
    <lineage>
        <taxon>Eukaryota</taxon>
        <taxon>Sar</taxon>
        <taxon>Alveolata</taxon>
        <taxon>Dinophyceae</taxon>
        <taxon>Prorocentrales</taxon>
        <taxon>Prorocentraceae</taxon>
        <taxon>Prorocentrum</taxon>
    </lineage>
</organism>
<protein>
    <submittedName>
        <fullName evidence="1">Uncharacterized protein</fullName>
    </submittedName>
</protein>
<accession>A0ABN9X746</accession>
<sequence>LGPGDRDRFAQEGLLHLRGVFAGGARRRLLQAARRLLERLWGAPPRGAVEAEPTAPGQYGFGEPRDLGSIPRLRRRVLRRGGYRLYLNFSSPALRAWTALLLDPRVLCRARALTGGRPLRVNGLAFERGTQQALHADT</sequence>
<dbReference type="EMBL" id="CAUYUJ010020012">
    <property type="protein sequence ID" value="CAK0895246.1"/>
    <property type="molecule type" value="Genomic_DNA"/>
</dbReference>
<name>A0ABN9X746_9DINO</name>
<keyword evidence="2" id="KW-1185">Reference proteome</keyword>
<evidence type="ECO:0000313" key="2">
    <source>
        <dbReference type="Proteomes" id="UP001189429"/>
    </source>
</evidence>
<comment type="caution">
    <text evidence="1">The sequence shown here is derived from an EMBL/GenBank/DDBJ whole genome shotgun (WGS) entry which is preliminary data.</text>
</comment>
<dbReference type="Proteomes" id="UP001189429">
    <property type="component" value="Unassembled WGS sequence"/>
</dbReference>
<evidence type="ECO:0000313" key="1">
    <source>
        <dbReference type="EMBL" id="CAK0895246.1"/>
    </source>
</evidence>
<feature type="non-terminal residue" evidence="1">
    <location>
        <position position="138"/>
    </location>
</feature>